<dbReference type="EC" id="2.7.13.3" evidence="2"/>
<gene>
    <name evidence="7" type="ORF">EHQ83_19815</name>
</gene>
<dbReference type="PANTHER" id="PTHR43065">
    <property type="entry name" value="SENSOR HISTIDINE KINASE"/>
    <property type="match status" value="1"/>
</dbReference>
<evidence type="ECO:0000256" key="3">
    <source>
        <dbReference type="ARBA" id="ARBA00022553"/>
    </source>
</evidence>
<evidence type="ECO:0000259" key="6">
    <source>
        <dbReference type="PROSITE" id="PS50109"/>
    </source>
</evidence>
<dbReference type="Gene3D" id="3.30.565.10">
    <property type="entry name" value="Histidine kinase-like ATPase, C-terminal domain"/>
    <property type="match status" value="1"/>
</dbReference>
<feature type="domain" description="Histidine kinase" evidence="6">
    <location>
        <begin position="403"/>
        <end position="614"/>
    </location>
</feature>
<dbReference type="Pfam" id="PF11845">
    <property type="entry name" value="Tll0287-like"/>
    <property type="match status" value="1"/>
</dbReference>
<name>A0A6N4QCF8_9LEPT</name>
<comment type="caution">
    <text evidence="7">The sequence shown here is derived from an EMBL/GenBank/DDBJ whole genome shotgun (WGS) entry which is preliminary data.</text>
</comment>
<evidence type="ECO:0000313" key="7">
    <source>
        <dbReference type="EMBL" id="TGL78216.1"/>
    </source>
</evidence>
<dbReference type="PRINTS" id="PR00344">
    <property type="entry name" value="BCTRLSENSOR"/>
</dbReference>
<proteinExistence type="predicted"/>
<evidence type="ECO:0000313" key="8">
    <source>
        <dbReference type="Proteomes" id="UP000297613"/>
    </source>
</evidence>
<keyword evidence="3" id="KW-0597">Phosphoprotein</keyword>
<dbReference type="AlphaFoldDB" id="A0A6N4QCF8"/>
<evidence type="ECO:0000256" key="2">
    <source>
        <dbReference type="ARBA" id="ARBA00012438"/>
    </source>
</evidence>
<dbReference type="EMBL" id="RQGM01000083">
    <property type="protein sequence ID" value="TGL78216.1"/>
    <property type="molecule type" value="Genomic_DNA"/>
</dbReference>
<dbReference type="InterPro" id="IPR036097">
    <property type="entry name" value="HisK_dim/P_sf"/>
</dbReference>
<dbReference type="SUPFAM" id="SSF55874">
    <property type="entry name" value="ATPase domain of HSP90 chaperone/DNA topoisomerase II/histidine kinase"/>
    <property type="match status" value="1"/>
</dbReference>
<dbReference type="InterPro" id="IPR005467">
    <property type="entry name" value="His_kinase_dom"/>
</dbReference>
<evidence type="ECO:0000256" key="4">
    <source>
        <dbReference type="SAM" id="Coils"/>
    </source>
</evidence>
<dbReference type="Pfam" id="PF02518">
    <property type="entry name" value="HATPase_c"/>
    <property type="match status" value="1"/>
</dbReference>
<comment type="catalytic activity">
    <reaction evidence="1">
        <text>ATP + protein L-histidine = ADP + protein N-phospho-L-histidine.</text>
        <dbReference type="EC" id="2.7.13.3"/>
    </reaction>
</comment>
<evidence type="ECO:0000256" key="5">
    <source>
        <dbReference type="SAM" id="Phobius"/>
    </source>
</evidence>
<dbReference type="PROSITE" id="PS50109">
    <property type="entry name" value="HIS_KIN"/>
    <property type="match status" value="1"/>
</dbReference>
<dbReference type="RefSeq" id="WP_135574325.1">
    <property type="nucleotide sequence ID" value="NZ_RQGK01000066.1"/>
</dbReference>
<evidence type="ECO:0000256" key="1">
    <source>
        <dbReference type="ARBA" id="ARBA00000085"/>
    </source>
</evidence>
<dbReference type="InterPro" id="IPR003661">
    <property type="entry name" value="HisK_dim/P_dom"/>
</dbReference>
<dbReference type="Gene3D" id="3.30.450.290">
    <property type="match status" value="1"/>
</dbReference>
<accession>A0A6N4QCF8</accession>
<keyword evidence="5" id="KW-0812">Transmembrane</keyword>
<sequence>MNETKLSFPWSASRFFKIETRIILPFVLGCILLIILLGALLFYYQKKNTETTSIRNVKSIADQMLALRVYYSDNIVSKALREHTEVTYKYKTVAKSIPLPATFVKEFGAHLTDRFEGIRVELFSDYPFPHRAKPNGLDEFQREALYRLKQNPGNPIYVFKDIDGQPYIRYALADRMQASCVQCHNTHPESPKRDWKVGDVRGVLEVSIPVSKTESGADMILFSTIAILIGLGTIFIVNQTRSKQNEAIILELNSNLEKKVETRTAELAKSNEDLTQAVAELEKLMRNLKDTQNQLLLSEKLAALGQLAAGITHELNTPLGAISSSSRSILEVVQNELKNIPSLLSNLEEEDTKKFSAILEEALKHVSESAILSNRGIRQELTRRLENAGISNSYRIANLAADLGLHNMGDDLISLIQTPKALEILTAVSSFITIVRVSNVISIATSKASRVVSALKNYLRPSKEEKEGGLESVDLHTEIENILVLYHNKIRYGIEIVKDYRTSKKCLGDADKLNQVWINLLNNGLQSMNYKGKIEISIREEDSWIVVSWTDSGAGIPREIQGRIFDPFFTTKKQGEGMGLGLDICKKIIDNLGGRIEFESSPGRTKFSVWLRPA</sequence>
<dbReference type="GO" id="GO:0000155">
    <property type="term" value="F:phosphorelay sensor kinase activity"/>
    <property type="evidence" value="ECO:0007669"/>
    <property type="project" value="InterPro"/>
</dbReference>
<feature type="transmembrane region" description="Helical" evidence="5">
    <location>
        <begin position="22"/>
        <end position="44"/>
    </location>
</feature>
<dbReference type="Proteomes" id="UP000297613">
    <property type="component" value="Unassembled WGS sequence"/>
</dbReference>
<organism evidence="7 8">
    <name type="scientific">Leptospira yasudae</name>
    <dbReference type="NCBI Taxonomy" id="2202201"/>
    <lineage>
        <taxon>Bacteria</taxon>
        <taxon>Pseudomonadati</taxon>
        <taxon>Spirochaetota</taxon>
        <taxon>Spirochaetia</taxon>
        <taxon>Leptospirales</taxon>
        <taxon>Leptospiraceae</taxon>
        <taxon>Leptospira</taxon>
    </lineage>
</organism>
<dbReference type="SUPFAM" id="SSF47384">
    <property type="entry name" value="Homodimeric domain of signal transducing histidine kinase"/>
    <property type="match status" value="1"/>
</dbReference>
<dbReference type="InterPro" id="IPR004358">
    <property type="entry name" value="Sig_transdc_His_kin-like_C"/>
</dbReference>
<dbReference type="CDD" id="cd00082">
    <property type="entry name" value="HisKA"/>
    <property type="match status" value="1"/>
</dbReference>
<protein>
    <recommendedName>
        <fullName evidence="2">histidine kinase</fullName>
        <ecNumber evidence="2">2.7.13.3</ecNumber>
    </recommendedName>
</protein>
<reference evidence="7 8" key="1">
    <citation type="journal article" date="2019" name="PLoS Negl. Trop. Dis.">
        <title>Revisiting the worldwide diversity of Leptospira species in the environment.</title>
        <authorList>
            <person name="Vincent A.T."/>
            <person name="Schiettekatte O."/>
            <person name="Bourhy P."/>
            <person name="Veyrier F.J."/>
            <person name="Picardeau M."/>
        </authorList>
    </citation>
    <scope>NUCLEOTIDE SEQUENCE [LARGE SCALE GENOMIC DNA]</scope>
    <source>
        <strain evidence="7 8">201702445</strain>
    </source>
</reference>
<dbReference type="PANTHER" id="PTHR43065:SF48">
    <property type="entry name" value="HISTIDINE KINASE"/>
    <property type="match status" value="1"/>
</dbReference>
<dbReference type="InterPro" id="IPR003594">
    <property type="entry name" value="HATPase_dom"/>
</dbReference>
<dbReference type="InterPro" id="IPR021796">
    <property type="entry name" value="Tll0287-like_dom"/>
</dbReference>
<dbReference type="InterPro" id="IPR036890">
    <property type="entry name" value="HATPase_C_sf"/>
</dbReference>
<dbReference type="Gene3D" id="1.10.287.130">
    <property type="match status" value="1"/>
</dbReference>
<keyword evidence="5" id="KW-0472">Membrane</keyword>
<feature type="coiled-coil region" evidence="4">
    <location>
        <begin position="253"/>
        <end position="301"/>
    </location>
</feature>
<feature type="transmembrane region" description="Helical" evidence="5">
    <location>
        <begin position="219"/>
        <end position="237"/>
    </location>
</feature>
<dbReference type="SMART" id="SM00387">
    <property type="entry name" value="HATPase_c"/>
    <property type="match status" value="1"/>
</dbReference>
<keyword evidence="4" id="KW-0175">Coiled coil</keyword>
<keyword evidence="5" id="KW-1133">Transmembrane helix</keyword>